<proteinExistence type="predicted"/>
<dbReference type="OrthoDB" id="871734at2"/>
<dbReference type="Proteomes" id="UP000268007">
    <property type="component" value="Unassembled WGS sequence"/>
</dbReference>
<sequence length="379" mass="44314">MPIEKIPTVATKSLDESFDEHIRDDFNERILFSAPFGAGKSTFLKNYFDCHGDFVVLKLFPVNYSIAQNQDVFELIKYDLLYELLSKYPDDVQLEQEQYSWLLISQMFLLHRMKIDLPLKLMLKAAGAVTGTPIPEKETIDGITTAIGEFSDFKGKMNTTEWDQLNKYIQSFKNKTGHVHESDDITELIINMLERVKTAKIGDDSEKKVTTVLLIDDLDRLDPEHVFRLFNVFSAHYDDVTETNKFGFDKIVFVCDINNVQQMFSHRYGISVEFNGYIDKFYSSEIFKFDITQYLKESLKPLIMSRYQLRRFFPDENSLDNSFVEKYRLDKHDGFYGLVAYVMNRLIDLHQVRIRNFQRFKFFAIPSTRADALGICFSD</sequence>
<dbReference type="AlphaFoldDB" id="A0A495J3G6"/>
<organism evidence="2 3">
    <name type="scientific">Mucilaginibacter gracilis</name>
    <dbReference type="NCBI Taxonomy" id="423350"/>
    <lineage>
        <taxon>Bacteria</taxon>
        <taxon>Pseudomonadati</taxon>
        <taxon>Bacteroidota</taxon>
        <taxon>Sphingobacteriia</taxon>
        <taxon>Sphingobacteriales</taxon>
        <taxon>Sphingobacteriaceae</taxon>
        <taxon>Mucilaginibacter</taxon>
    </lineage>
</organism>
<dbReference type="InterPro" id="IPR027417">
    <property type="entry name" value="P-loop_NTPase"/>
</dbReference>
<protein>
    <submittedName>
        <fullName evidence="2">KAP-like P-loop domain-containing protein</fullName>
    </submittedName>
</protein>
<feature type="domain" description="KAP NTPase" evidence="1">
    <location>
        <begin position="32"/>
        <end position="358"/>
    </location>
</feature>
<dbReference type="Pfam" id="PF07693">
    <property type="entry name" value="KAP_NTPase"/>
    <property type="match status" value="1"/>
</dbReference>
<name>A0A495J3G6_9SPHI</name>
<evidence type="ECO:0000259" key="1">
    <source>
        <dbReference type="Pfam" id="PF07693"/>
    </source>
</evidence>
<comment type="caution">
    <text evidence="2">The sequence shown here is derived from an EMBL/GenBank/DDBJ whole genome shotgun (WGS) entry which is preliminary data.</text>
</comment>
<dbReference type="SUPFAM" id="SSF52540">
    <property type="entry name" value="P-loop containing nucleoside triphosphate hydrolases"/>
    <property type="match status" value="1"/>
</dbReference>
<dbReference type="EMBL" id="RBKU01000001">
    <property type="protein sequence ID" value="RKR82918.1"/>
    <property type="molecule type" value="Genomic_DNA"/>
</dbReference>
<keyword evidence="3" id="KW-1185">Reference proteome</keyword>
<accession>A0A495J3G6</accession>
<gene>
    <name evidence="2" type="ORF">BDD43_3111</name>
</gene>
<evidence type="ECO:0000313" key="3">
    <source>
        <dbReference type="Proteomes" id="UP000268007"/>
    </source>
</evidence>
<dbReference type="InterPro" id="IPR011646">
    <property type="entry name" value="KAP_P-loop"/>
</dbReference>
<dbReference type="RefSeq" id="WP_121198467.1">
    <property type="nucleotide sequence ID" value="NZ_RBKU01000001.1"/>
</dbReference>
<reference evidence="2 3" key="1">
    <citation type="submission" date="2018-10" db="EMBL/GenBank/DDBJ databases">
        <title>Genomic Encyclopedia of Archaeal and Bacterial Type Strains, Phase II (KMG-II): from individual species to whole genera.</title>
        <authorList>
            <person name="Goeker M."/>
        </authorList>
    </citation>
    <scope>NUCLEOTIDE SEQUENCE [LARGE SCALE GENOMIC DNA]</scope>
    <source>
        <strain evidence="2 3">DSM 18602</strain>
    </source>
</reference>
<evidence type="ECO:0000313" key="2">
    <source>
        <dbReference type="EMBL" id="RKR82918.1"/>
    </source>
</evidence>